<name>A0A645GVV9_9ZZZZ</name>
<dbReference type="EMBL" id="VSSQ01081186">
    <property type="protein sequence ID" value="MPN30172.1"/>
    <property type="molecule type" value="Genomic_DNA"/>
</dbReference>
<sequence>MAKVCFSAAESVTNLFLWDIESVAFQIGKLLFGHVSLFFENCRGACGKVILTSQVNGKSAEEGDKHFDRTGADFLRGTFINGF</sequence>
<dbReference type="AlphaFoldDB" id="A0A645GVV9"/>
<evidence type="ECO:0000313" key="1">
    <source>
        <dbReference type="EMBL" id="MPN30172.1"/>
    </source>
</evidence>
<gene>
    <name evidence="1" type="ORF">SDC9_177630</name>
</gene>
<proteinExistence type="predicted"/>
<reference evidence="1" key="1">
    <citation type="submission" date="2019-08" db="EMBL/GenBank/DDBJ databases">
        <authorList>
            <person name="Kucharzyk K."/>
            <person name="Murdoch R.W."/>
            <person name="Higgins S."/>
            <person name="Loffler F."/>
        </authorList>
    </citation>
    <scope>NUCLEOTIDE SEQUENCE</scope>
</reference>
<protein>
    <submittedName>
        <fullName evidence="1">Uncharacterized protein</fullName>
    </submittedName>
</protein>
<comment type="caution">
    <text evidence="1">The sequence shown here is derived from an EMBL/GenBank/DDBJ whole genome shotgun (WGS) entry which is preliminary data.</text>
</comment>
<organism evidence="1">
    <name type="scientific">bioreactor metagenome</name>
    <dbReference type="NCBI Taxonomy" id="1076179"/>
    <lineage>
        <taxon>unclassified sequences</taxon>
        <taxon>metagenomes</taxon>
        <taxon>ecological metagenomes</taxon>
    </lineage>
</organism>
<accession>A0A645GVV9</accession>